<evidence type="ECO:0000259" key="6">
    <source>
        <dbReference type="Pfam" id="PF03945"/>
    </source>
</evidence>
<name>A0A2A8PMY8_BACCE</name>
<keyword evidence="3" id="KW-0749">Sporulation</keyword>
<dbReference type="AlphaFoldDB" id="A0A2A8PMY8"/>
<evidence type="ECO:0000256" key="4">
    <source>
        <dbReference type="ARBA" id="ARBA00023026"/>
    </source>
</evidence>
<dbReference type="GO" id="GO:0001907">
    <property type="term" value="P:symbiont-mediated killing of host cell"/>
    <property type="evidence" value="ECO:0007669"/>
    <property type="project" value="InterPro"/>
</dbReference>
<evidence type="ECO:0000313" key="8">
    <source>
        <dbReference type="Proteomes" id="UP000220635"/>
    </source>
</evidence>
<comment type="similarity">
    <text evidence="1">Belongs to the delta endotoxin family.</text>
</comment>
<dbReference type="GO" id="GO:0030435">
    <property type="term" value="P:sporulation resulting in formation of a cellular spore"/>
    <property type="evidence" value="ECO:0007669"/>
    <property type="project" value="UniProtKB-KW"/>
</dbReference>
<dbReference type="Pfam" id="PF03945">
    <property type="entry name" value="Endotoxin_N"/>
    <property type="match status" value="1"/>
</dbReference>
<keyword evidence="2" id="KW-0800">Toxin</keyword>
<evidence type="ECO:0000256" key="5">
    <source>
        <dbReference type="ARBA" id="ARBA00029653"/>
    </source>
</evidence>
<reference evidence="7 8" key="1">
    <citation type="submission" date="2017-09" db="EMBL/GenBank/DDBJ databases">
        <title>Large-scale bioinformatics analysis of Bacillus genomes uncovers conserved roles of natural products in bacterial physiology.</title>
        <authorList>
            <consortium name="Agbiome Team Llc"/>
            <person name="Bleich R.M."/>
            <person name="Grubbs K.J."/>
            <person name="Santa Maria K.C."/>
            <person name="Allen S.E."/>
            <person name="Farag S."/>
            <person name="Shank E.A."/>
            <person name="Bowers A."/>
        </authorList>
    </citation>
    <scope>NUCLEOTIDE SEQUENCE [LARGE SCALE GENOMIC DNA]</scope>
    <source>
        <strain evidence="7 8">AFS010695</strain>
    </source>
</reference>
<proteinExistence type="inferred from homology"/>
<accession>A0A2A8PMY8</accession>
<dbReference type="InterPro" id="IPR005639">
    <property type="entry name" value="Pest_crys_dom_I"/>
</dbReference>
<feature type="domain" description="Pesticidal crystal protein" evidence="6">
    <location>
        <begin position="2"/>
        <end position="83"/>
    </location>
</feature>
<sequence>MSNYNTALRNWNANRNNPALQSEVRSRFDNADDAFAGRMPEFRIPGFEIQSLSVYAQAATLHLLLLRDAVVNGSLWGFDGETIE</sequence>
<evidence type="ECO:0000256" key="2">
    <source>
        <dbReference type="ARBA" id="ARBA00022656"/>
    </source>
</evidence>
<dbReference type="Gene3D" id="1.20.190.10">
    <property type="entry name" value="Pesticidal crystal protein, N-terminal domain"/>
    <property type="match status" value="1"/>
</dbReference>
<dbReference type="Proteomes" id="UP000220635">
    <property type="component" value="Unassembled WGS sequence"/>
</dbReference>
<evidence type="ECO:0000313" key="7">
    <source>
        <dbReference type="EMBL" id="PEV92665.1"/>
    </source>
</evidence>
<keyword evidence="4" id="KW-0843">Virulence</keyword>
<organism evidence="7 8">
    <name type="scientific">Bacillus cereus</name>
    <dbReference type="NCBI Taxonomy" id="1396"/>
    <lineage>
        <taxon>Bacteria</taxon>
        <taxon>Bacillati</taxon>
        <taxon>Bacillota</taxon>
        <taxon>Bacilli</taxon>
        <taxon>Bacillales</taxon>
        <taxon>Bacillaceae</taxon>
        <taxon>Bacillus</taxon>
        <taxon>Bacillus cereus group</taxon>
    </lineage>
</organism>
<comment type="caution">
    <text evidence="7">The sequence shown here is derived from an EMBL/GenBank/DDBJ whole genome shotgun (WGS) entry which is preliminary data.</text>
</comment>
<dbReference type="GO" id="GO:0090729">
    <property type="term" value="F:toxin activity"/>
    <property type="evidence" value="ECO:0007669"/>
    <property type="project" value="UniProtKB-KW"/>
</dbReference>
<dbReference type="EMBL" id="NTWE01000136">
    <property type="protein sequence ID" value="PEV92665.1"/>
    <property type="molecule type" value="Genomic_DNA"/>
</dbReference>
<protein>
    <recommendedName>
        <fullName evidence="5">Crystaline entomocidal protoxin</fullName>
    </recommendedName>
</protein>
<feature type="non-terminal residue" evidence="7">
    <location>
        <position position="84"/>
    </location>
</feature>
<dbReference type="SUPFAM" id="SSF56849">
    <property type="entry name" value="delta-Endotoxin (insectocide), N-terminal domain"/>
    <property type="match status" value="1"/>
</dbReference>
<evidence type="ECO:0000256" key="3">
    <source>
        <dbReference type="ARBA" id="ARBA00022969"/>
    </source>
</evidence>
<evidence type="ECO:0000256" key="1">
    <source>
        <dbReference type="ARBA" id="ARBA00007819"/>
    </source>
</evidence>
<gene>
    <name evidence="7" type="ORF">CN425_27570</name>
</gene>
<dbReference type="InterPro" id="IPR036716">
    <property type="entry name" value="Pest_crys_N_sf"/>
</dbReference>